<protein>
    <submittedName>
        <fullName evidence="1">Uncharacterized protein</fullName>
    </submittedName>
</protein>
<name>X1VJ83_9ZZZZ</name>
<gene>
    <name evidence="1" type="ORF">S12H4_45267</name>
</gene>
<proteinExistence type="predicted"/>
<organism evidence="1">
    <name type="scientific">marine sediment metagenome</name>
    <dbReference type="NCBI Taxonomy" id="412755"/>
    <lineage>
        <taxon>unclassified sequences</taxon>
        <taxon>metagenomes</taxon>
        <taxon>ecological metagenomes</taxon>
    </lineage>
</organism>
<feature type="non-terminal residue" evidence="1">
    <location>
        <position position="222"/>
    </location>
</feature>
<dbReference type="AlphaFoldDB" id="X1VJ83"/>
<accession>X1VJ83</accession>
<comment type="caution">
    <text evidence="1">The sequence shown here is derived from an EMBL/GenBank/DDBJ whole genome shotgun (WGS) entry which is preliminary data.</text>
</comment>
<dbReference type="EMBL" id="BARW01027973">
    <property type="protein sequence ID" value="GAJ07825.1"/>
    <property type="molecule type" value="Genomic_DNA"/>
</dbReference>
<sequence>MDLAFNELSAFPISNDKTEAYSRVDLFLSTFKRASNFDYNKIRFHLGLDSIELSHNYSLNDYCSESRNRTKATLLRGLFRHPFIDENSDEENRYISNYFHLKKGEELIEPYGLAVAYLYSILGIGFYSEPFWHNCKFELIITGEKESHDIVFCLSKPEHFNNDELKSFIEYSSPLKLIETEILPDDKSIKLRNDHGKDVLLKFSKRIIHSPYVTEIINSLPY</sequence>
<reference evidence="1" key="1">
    <citation type="journal article" date="2014" name="Front. Microbiol.">
        <title>High frequency of phylogenetically diverse reductive dehalogenase-homologous genes in deep subseafloor sedimentary metagenomes.</title>
        <authorList>
            <person name="Kawai M."/>
            <person name="Futagami T."/>
            <person name="Toyoda A."/>
            <person name="Takaki Y."/>
            <person name="Nishi S."/>
            <person name="Hori S."/>
            <person name="Arai W."/>
            <person name="Tsubouchi T."/>
            <person name="Morono Y."/>
            <person name="Uchiyama I."/>
            <person name="Ito T."/>
            <person name="Fujiyama A."/>
            <person name="Inagaki F."/>
            <person name="Takami H."/>
        </authorList>
    </citation>
    <scope>NUCLEOTIDE SEQUENCE</scope>
    <source>
        <strain evidence="1">Expedition CK06-06</strain>
    </source>
</reference>
<evidence type="ECO:0000313" key="1">
    <source>
        <dbReference type="EMBL" id="GAJ07825.1"/>
    </source>
</evidence>